<gene>
    <name evidence="1" type="ORF">LCGC14_3105880</name>
</gene>
<dbReference type="AlphaFoldDB" id="A0A0F8YDX4"/>
<accession>A0A0F8YDX4</accession>
<organism evidence="1">
    <name type="scientific">marine sediment metagenome</name>
    <dbReference type="NCBI Taxonomy" id="412755"/>
    <lineage>
        <taxon>unclassified sequences</taxon>
        <taxon>metagenomes</taxon>
        <taxon>ecological metagenomes</taxon>
    </lineage>
</organism>
<protein>
    <submittedName>
        <fullName evidence="1">Uncharacterized protein</fullName>
    </submittedName>
</protein>
<feature type="non-terminal residue" evidence="1">
    <location>
        <position position="63"/>
    </location>
</feature>
<dbReference type="EMBL" id="LAZR01067067">
    <property type="protein sequence ID" value="KKK52344.1"/>
    <property type="molecule type" value="Genomic_DNA"/>
</dbReference>
<reference evidence="1" key="1">
    <citation type="journal article" date="2015" name="Nature">
        <title>Complex archaea that bridge the gap between prokaryotes and eukaryotes.</title>
        <authorList>
            <person name="Spang A."/>
            <person name="Saw J.H."/>
            <person name="Jorgensen S.L."/>
            <person name="Zaremba-Niedzwiedzka K."/>
            <person name="Martijn J."/>
            <person name="Lind A.E."/>
            <person name="van Eijk R."/>
            <person name="Schleper C."/>
            <person name="Guy L."/>
            <person name="Ettema T.J."/>
        </authorList>
    </citation>
    <scope>NUCLEOTIDE SEQUENCE</scope>
</reference>
<proteinExistence type="predicted"/>
<sequence>MSLKTIRDSFHTQSLNVRNIHRLLHSDDFAIAYGNATKNEKERISKNIIHFDKNNIRKFIRKQ</sequence>
<name>A0A0F8YDX4_9ZZZZ</name>
<evidence type="ECO:0000313" key="1">
    <source>
        <dbReference type="EMBL" id="KKK52344.1"/>
    </source>
</evidence>
<comment type="caution">
    <text evidence="1">The sequence shown here is derived from an EMBL/GenBank/DDBJ whole genome shotgun (WGS) entry which is preliminary data.</text>
</comment>